<accession>A0A4D6WKW9</accession>
<geneLocation type="plastid" evidence="2"/>
<dbReference type="InterPro" id="IPR025960">
    <property type="entry name" value="RVT_N"/>
</dbReference>
<feature type="domain" description="Reverse transcriptase N-terminal" evidence="1">
    <location>
        <begin position="13"/>
        <end position="63"/>
    </location>
</feature>
<protein>
    <recommendedName>
        <fullName evidence="1">Reverse transcriptase N-terminal domain-containing protein</fullName>
    </recommendedName>
</protein>
<proteinExistence type="predicted"/>
<organism evidence="2">
    <name type="scientific">Antithamnion hubbsii</name>
    <dbReference type="NCBI Taxonomy" id="1005974"/>
    <lineage>
        <taxon>Eukaryota</taxon>
        <taxon>Rhodophyta</taxon>
        <taxon>Florideophyceae</taxon>
        <taxon>Rhodymeniophycidae</taxon>
        <taxon>Ceramiales</taxon>
        <taxon>Ceramiaceae</taxon>
        <taxon>Antithamnion</taxon>
    </lineage>
</organism>
<dbReference type="EMBL" id="MK814610">
    <property type="protein sequence ID" value="QCI04377.1"/>
    <property type="molecule type" value="Genomic_DNA"/>
</dbReference>
<evidence type="ECO:0000313" key="2">
    <source>
        <dbReference type="EMBL" id="QCI04377.1"/>
    </source>
</evidence>
<reference evidence="2" key="1">
    <citation type="journal article" date="2019" name="Mol. Phylogenet. Evol.">
        <title>Morphological evolution and classification of the red algal order Ceramiales inferred using plastid phylogenomics.</title>
        <authorList>
            <person name="Diaz-Tapia P."/>
            <person name="Pasella M.M."/>
            <person name="Verbruggen H."/>
            <person name="Maggs C.A."/>
        </authorList>
    </citation>
    <scope>NUCLEOTIDE SEQUENCE</scope>
    <source>
        <strain evidence="2">PD2206</strain>
    </source>
</reference>
<reference evidence="2" key="2">
    <citation type="submission" date="2019-04" db="EMBL/GenBank/DDBJ databases">
        <authorList>
            <person name="Pasella M."/>
        </authorList>
    </citation>
    <scope>NUCLEOTIDE SEQUENCE</scope>
    <source>
        <strain evidence="2">PD2206</strain>
    </source>
</reference>
<sequence length="386" mass="47644">MFKSYLLNTDSSWKHLPWKKINTRVILLQRKIFEAAKKNDKLQINKIQNYFLNCNEVKIFAIENMIHSLNHYYDFYNQEKYICLDKEKFIIFKYIFSISSNTKFVKSKIVILFEKIKEYLIYLCLQPEWQARLNNNLYNNYYKQKRRSYINLIEIPNIKYKHNFNWNYLINKLKPIPYIKKYIRNWFENRYYIKTNKFCLLSHLFNQIWFLGLNWFQLMNINFNHENIFCKLTFNDNLFLLKEFSFSFCNMDSQKKLNKLNSRNLNLEFVSVSNLIYGIKSRLFKKNNLNQWRFNHKVKYLKIINYIINYIKKHIISHNYNLNHNLTKKIFISINRMISYLKIKRSVLYLNINKLNFDIHIFIYQQIILIFEYNYLKKTIGSSRMK</sequence>
<evidence type="ECO:0000259" key="1">
    <source>
        <dbReference type="Pfam" id="PF13655"/>
    </source>
</evidence>
<dbReference type="Pfam" id="PF13655">
    <property type="entry name" value="RVT_N"/>
    <property type="match status" value="1"/>
</dbReference>
<name>A0A4D6WKW9_9FLOR</name>
<dbReference type="AlphaFoldDB" id="A0A4D6WKW9"/>
<keyword evidence="2" id="KW-0934">Plastid</keyword>
<gene>
    <name evidence="2" type="primary">orf386</name>
</gene>